<protein>
    <submittedName>
        <fullName evidence="1">Franean1_4349 family RiPP</fullName>
    </submittedName>
</protein>
<sequence length="73" mass="7951">MGAKKNIDELIGRTLMDKDFRARLFANPDATLAAEGYEATPELLNAIKSANPDEVQAVAKGMEEQLANRKAAF</sequence>
<reference evidence="1 2" key="1">
    <citation type="submission" date="2022-11" db="EMBL/GenBank/DDBJ databases">
        <title>Minimal conservation of predation-associated metabolite biosynthetic gene clusters underscores biosynthetic potential of Myxococcota including descriptions for ten novel species: Archangium lansinium sp. nov., Myxococcus landrumus sp. nov., Nannocystis bai.</title>
        <authorList>
            <person name="Ahearne A."/>
            <person name="Stevens C."/>
            <person name="Dowd S."/>
        </authorList>
    </citation>
    <scope>NUCLEOTIDE SEQUENCE [LARGE SCALE GENOMIC DNA]</scope>
    <source>
        <strain evidence="1 2">RJM3</strain>
    </source>
</reference>
<dbReference type="Pfam" id="PF14407">
    <property type="entry name" value="Frankia_peptide"/>
    <property type="match status" value="1"/>
</dbReference>
<evidence type="ECO:0000313" key="1">
    <source>
        <dbReference type="EMBL" id="MDC0746953.1"/>
    </source>
</evidence>
<dbReference type="SUPFAM" id="SSF56209">
    <property type="entry name" value="Nitrile hydratase alpha chain"/>
    <property type="match status" value="1"/>
</dbReference>
<proteinExistence type="predicted"/>
<dbReference type="RefSeq" id="WP_170229576.1">
    <property type="nucleotide sequence ID" value="NZ_JAQNDO010000001.1"/>
</dbReference>
<dbReference type="InterPro" id="IPR036648">
    <property type="entry name" value="CN_Hdrase_a/SCN_Hdrase_g_sf"/>
</dbReference>
<evidence type="ECO:0000313" key="2">
    <source>
        <dbReference type="Proteomes" id="UP001221411"/>
    </source>
</evidence>
<name>A0ABT5EYP7_9BACT</name>
<dbReference type="InterPro" id="IPR029502">
    <property type="entry name" value="Ribosomal_synth"/>
</dbReference>
<comment type="caution">
    <text evidence="1">The sequence shown here is derived from an EMBL/GenBank/DDBJ whole genome shotgun (WGS) entry which is preliminary data.</text>
</comment>
<organism evidence="1 2">
    <name type="scientific">Polyangium mundeleinium</name>
    <dbReference type="NCBI Taxonomy" id="2995306"/>
    <lineage>
        <taxon>Bacteria</taxon>
        <taxon>Pseudomonadati</taxon>
        <taxon>Myxococcota</taxon>
        <taxon>Polyangia</taxon>
        <taxon>Polyangiales</taxon>
        <taxon>Polyangiaceae</taxon>
        <taxon>Polyangium</taxon>
    </lineage>
</organism>
<keyword evidence="2" id="KW-1185">Reference proteome</keyword>
<gene>
    <name evidence="1" type="ORF">POL67_36835</name>
</gene>
<dbReference type="NCBIfam" id="NF038399">
    <property type="entry name" value="NH_RiPP_Os17"/>
    <property type="match status" value="1"/>
</dbReference>
<dbReference type="Proteomes" id="UP001221411">
    <property type="component" value="Unassembled WGS sequence"/>
</dbReference>
<dbReference type="EMBL" id="JAQNDO010000001">
    <property type="protein sequence ID" value="MDC0746953.1"/>
    <property type="molecule type" value="Genomic_DNA"/>
</dbReference>
<accession>A0ABT5EYP7</accession>